<accession>A0A317G3V2</accession>
<dbReference type="RefSeq" id="WP_110073425.1">
    <property type="nucleotide sequence ID" value="NZ_CM009896.1"/>
</dbReference>
<organism evidence="1 2">
    <name type="scientific">Butyrivibrio fibrisolvens</name>
    <dbReference type="NCBI Taxonomy" id="831"/>
    <lineage>
        <taxon>Bacteria</taxon>
        <taxon>Bacillati</taxon>
        <taxon>Bacillota</taxon>
        <taxon>Clostridia</taxon>
        <taxon>Lachnospirales</taxon>
        <taxon>Lachnospiraceae</taxon>
        <taxon>Butyrivibrio</taxon>
    </lineage>
</organism>
<proteinExistence type="predicted"/>
<gene>
    <name evidence="1" type="ORF">CPT75_14225</name>
</gene>
<protein>
    <submittedName>
        <fullName evidence="1">Uncharacterized protein</fullName>
    </submittedName>
</protein>
<dbReference type="Proteomes" id="UP000245488">
    <property type="component" value="Chromosome"/>
</dbReference>
<evidence type="ECO:0000313" key="1">
    <source>
        <dbReference type="EMBL" id="PWT28187.1"/>
    </source>
</evidence>
<evidence type="ECO:0000313" key="2">
    <source>
        <dbReference type="Proteomes" id="UP000245488"/>
    </source>
</evidence>
<keyword evidence="2" id="KW-1185">Reference proteome</keyword>
<dbReference type="EMBL" id="NXNG01000001">
    <property type="protein sequence ID" value="PWT28187.1"/>
    <property type="molecule type" value="Genomic_DNA"/>
</dbReference>
<name>A0A317G3V2_BUTFI</name>
<sequence length="181" mass="21343">MLLYHYFDKKTGPFRNLSDLSEKEARKVLLTIKSEKPETMCAKRQDSYIADRRRFEEILRNEFLKKGGIIERKAPHYLVVGECPWLQSWFEDCDHIVIDTDDLDLRTVSFTYGDSHPTFSDRVNDGKEYRKKIYTYDEIIGVIGRYGLPQDWNPDGKYGPERYVEAHVWSDRGIFSSVRTC</sequence>
<dbReference type="AlphaFoldDB" id="A0A317G3V2"/>
<reference evidence="1 2" key="1">
    <citation type="submission" date="2017-09" db="EMBL/GenBank/DDBJ databases">
        <title>High-quality draft genome sequence of Butyrivibrio fibrisolvens INBov1, isolated from cow rumen.</title>
        <authorList>
            <person name="Rodriguez Hernaez J."/>
            <person name="Rivarola M."/>
            <person name="Paniego N."/>
            <person name="Cravero S."/>
            <person name="Ceron Cucchi M."/>
            <person name="Martinez M.C."/>
        </authorList>
    </citation>
    <scope>NUCLEOTIDE SEQUENCE [LARGE SCALE GENOMIC DNA]</scope>
    <source>
        <strain evidence="1 2">INBov1</strain>
    </source>
</reference>
<comment type="caution">
    <text evidence="1">The sequence shown here is derived from an EMBL/GenBank/DDBJ whole genome shotgun (WGS) entry which is preliminary data.</text>
</comment>